<feature type="non-terminal residue" evidence="7">
    <location>
        <position position="234"/>
    </location>
</feature>
<proteinExistence type="predicted"/>
<feature type="region of interest" description="Disordered" evidence="5">
    <location>
        <begin position="16"/>
        <end position="44"/>
    </location>
</feature>
<evidence type="ECO:0000313" key="8">
    <source>
        <dbReference type="Proteomes" id="UP001154282"/>
    </source>
</evidence>
<dbReference type="Proteomes" id="UP001154282">
    <property type="component" value="Unassembled WGS sequence"/>
</dbReference>
<dbReference type="InterPro" id="IPR010666">
    <property type="entry name" value="Znf_GRF"/>
</dbReference>
<keyword evidence="8" id="KW-1185">Reference proteome</keyword>
<keyword evidence="3" id="KW-0862">Zinc</keyword>
<dbReference type="AlphaFoldDB" id="A0AAV0KWQ8"/>
<evidence type="ECO:0000259" key="6">
    <source>
        <dbReference type="PROSITE" id="PS51999"/>
    </source>
</evidence>
<dbReference type="PROSITE" id="PS51999">
    <property type="entry name" value="ZF_GRF"/>
    <property type="match status" value="1"/>
</dbReference>
<evidence type="ECO:0000313" key="7">
    <source>
        <dbReference type="EMBL" id="CAI0425700.1"/>
    </source>
</evidence>
<dbReference type="EMBL" id="CAMGYJ010000005">
    <property type="protein sequence ID" value="CAI0425700.1"/>
    <property type="molecule type" value="Genomic_DNA"/>
</dbReference>
<dbReference type="PANTHER" id="PTHR33680">
    <property type="entry name" value="OS07G0190500 PROTEIN"/>
    <property type="match status" value="1"/>
</dbReference>
<feature type="domain" description="GRF-type" evidence="6">
    <location>
        <begin position="108"/>
        <end position="150"/>
    </location>
</feature>
<evidence type="ECO:0000256" key="3">
    <source>
        <dbReference type="ARBA" id="ARBA00022833"/>
    </source>
</evidence>
<keyword evidence="2 4" id="KW-0863">Zinc-finger</keyword>
<evidence type="ECO:0000256" key="4">
    <source>
        <dbReference type="PROSITE-ProRule" id="PRU01343"/>
    </source>
</evidence>
<reference evidence="7" key="1">
    <citation type="submission" date="2022-08" db="EMBL/GenBank/DDBJ databases">
        <authorList>
            <person name="Gutierrez-Valencia J."/>
        </authorList>
    </citation>
    <scope>NUCLEOTIDE SEQUENCE</scope>
</reference>
<organism evidence="7 8">
    <name type="scientific">Linum tenue</name>
    <dbReference type="NCBI Taxonomy" id="586396"/>
    <lineage>
        <taxon>Eukaryota</taxon>
        <taxon>Viridiplantae</taxon>
        <taxon>Streptophyta</taxon>
        <taxon>Embryophyta</taxon>
        <taxon>Tracheophyta</taxon>
        <taxon>Spermatophyta</taxon>
        <taxon>Magnoliopsida</taxon>
        <taxon>eudicotyledons</taxon>
        <taxon>Gunneridae</taxon>
        <taxon>Pentapetalae</taxon>
        <taxon>rosids</taxon>
        <taxon>fabids</taxon>
        <taxon>Malpighiales</taxon>
        <taxon>Linaceae</taxon>
        <taxon>Linum</taxon>
    </lineage>
</organism>
<keyword evidence="1" id="KW-0479">Metal-binding</keyword>
<dbReference type="GO" id="GO:0008270">
    <property type="term" value="F:zinc ion binding"/>
    <property type="evidence" value="ECO:0007669"/>
    <property type="project" value="UniProtKB-KW"/>
</dbReference>
<dbReference type="PANTHER" id="PTHR33680:SF1">
    <property type="entry name" value="OS05G0489500 PROTEIN"/>
    <property type="match status" value="1"/>
</dbReference>
<protein>
    <recommendedName>
        <fullName evidence="6">GRF-type domain-containing protein</fullName>
    </recommendedName>
</protein>
<evidence type="ECO:0000256" key="5">
    <source>
        <dbReference type="SAM" id="MobiDB-lite"/>
    </source>
</evidence>
<name>A0AAV0KWQ8_9ROSI</name>
<dbReference type="Pfam" id="PF06839">
    <property type="entry name" value="Zn_ribbon_GRF"/>
    <property type="match status" value="1"/>
</dbReference>
<comment type="caution">
    <text evidence="7">The sequence shown here is derived from an EMBL/GenBank/DDBJ whole genome shotgun (WGS) entry which is preliminary data.</text>
</comment>
<evidence type="ECO:0000256" key="1">
    <source>
        <dbReference type="ARBA" id="ARBA00022723"/>
    </source>
</evidence>
<sequence length="234" mass="26952">MLSLFRNLPLLAKPSPVPIPVDHHRPRSSPVTAKPSLVPSRDQRERRLLPSSWRAWSDRVIPGRIFGEVDNVALAKKTTSLAKYIGTMSARDSSSSSANTYHDSRPICQDCPCTLQVSGTDKNPGRKFYCCRYWKDSNAKCKFFVWVDEYKPKVWKESEDELKNKLIEMDESCRVARMEAERRRNAKNLLLEELISTKEDHARMETELRNLLNVFAVLDSRIKNVMFCFVVVMA</sequence>
<gene>
    <name evidence="7" type="ORF">LITE_LOCUS20514</name>
</gene>
<accession>A0AAV0KWQ8</accession>
<evidence type="ECO:0000256" key="2">
    <source>
        <dbReference type="ARBA" id="ARBA00022771"/>
    </source>
</evidence>